<dbReference type="RefSeq" id="YP_009340487.1">
    <property type="nucleotide sequence ID" value="NC_033376.1"/>
</dbReference>
<dbReference type="AlphaFoldDB" id="A0A1L6BVP9"/>
<name>A0A1L6BVP9_9ASTR</name>
<accession>A0A1L6BVP9</accession>
<dbReference type="GeneID" id="30861278"/>
<protein>
    <submittedName>
        <fullName evidence="1">Uncharacterized protein</fullName>
    </submittedName>
</protein>
<keyword evidence="1" id="KW-0934">Plastid</keyword>
<proteinExistence type="predicted"/>
<sequence>MNHQKKNNKLKDTNIRKKLPHLGPTTLCPCRYPPDFISVGCKDYGGSHSGYKDYGGSHSGYRKRPHCSSYSNETVEKDTFRSGWRSGETWLKKNMFQLEQKYGSAIQVSKWLNSKLSRAGQKHQVEPNSRFLGFLHGAIVALKTLQKTSI</sequence>
<gene>
    <name evidence="1" type="primary">ORF150</name>
    <name evidence="1" type="ORF">Po_car1Pt0112</name>
</gene>
<organism evidence="1">
    <name type="scientific">Porterella carnosula</name>
    <dbReference type="NCBI Taxonomy" id="101774"/>
    <lineage>
        <taxon>Eukaryota</taxon>
        <taxon>Viridiplantae</taxon>
        <taxon>Streptophyta</taxon>
        <taxon>Embryophyta</taxon>
        <taxon>Tracheophyta</taxon>
        <taxon>Spermatophyta</taxon>
        <taxon>Magnoliopsida</taxon>
        <taxon>eudicotyledons</taxon>
        <taxon>Gunneridae</taxon>
        <taxon>Pentapetalae</taxon>
        <taxon>asterids</taxon>
        <taxon>campanulids</taxon>
        <taxon>Asterales</taxon>
        <taxon>Campanulaceae</taxon>
        <taxon>Porterella</taxon>
    </lineage>
</organism>
<reference evidence="1" key="1">
    <citation type="journal article" date="2014" name="Proc. Natl. Acad. Sci. U.S.A.">
        <title>The dynamic history of plastid genomes in the Campanulaceae sensu lato is unique among angiosperms.</title>
        <authorList>
            <person name="Knox E.B."/>
        </authorList>
    </citation>
    <scope>NUCLEOTIDE SEQUENCE</scope>
</reference>
<geneLocation type="plastid" evidence="1"/>
<evidence type="ECO:0000313" key="1">
    <source>
        <dbReference type="EMBL" id="APQ40060.1"/>
    </source>
</evidence>
<dbReference type="EMBL" id="KY354228">
    <property type="protein sequence ID" value="APQ40060.1"/>
    <property type="molecule type" value="Genomic_DNA"/>
</dbReference>
<reference evidence="1" key="2">
    <citation type="journal article" date="2017" name="Am. J. Bot.">
        <title>The East Asian origin of the giant lobelias.</title>
        <authorList>
            <person name="Knox E.B."/>
            <person name="Li C."/>
        </authorList>
    </citation>
    <scope>NUCLEOTIDE SEQUENCE</scope>
</reference>